<reference evidence="1" key="1">
    <citation type="submission" date="2020-05" db="EMBL/GenBank/DDBJ databases">
        <authorList>
            <person name="Rincon C."/>
            <person name="Sanders R I."/>
            <person name="Robbins C."/>
            <person name="Chaturvedi A."/>
        </authorList>
    </citation>
    <scope>NUCLEOTIDE SEQUENCE</scope>
    <source>
        <strain evidence="1">CHB12</strain>
    </source>
</reference>
<dbReference type="AlphaFoldDB" id="A0A915Z280"/>
<proteinExistence type="predicted"/>
<dbReference type="Proteomes" id="UP000684084">
    <property type="component" value="Unassembled WGS sequence"/>
</dbReference>
<evidence type="ECO:0000313" key="1">
    <source>
        <dbReference type="EMBL" id="CAB5359703.1"/>
    </source>
</evidence>
<gene>
    <name evidence="1" type="ORF">CHRIB12_LOCUS7831</name>
</gene>
<evidence type="ECO:0000313" key="2">
    <source>
        <dbReference type="Proteomes" id="UP000684084"/>
    </source>
</evidence>
<name>A0A915Z280_9GLOM</name>
<sequence>MDYFQKNRVQMAIDKEDFSISFTEESHRLEVRLNTLDNKMIVRRYEMGSVDSGVGIDYDHRTNFMEVYEFWTMLEKARDITLKEARVTTNTLRITILNRNLKMIIMKTTPT</sequence>
<comment type="caution">
    <text evidence="1">The sequence shown here is derived from an EMBL/GenBank/DDBJ whole genome shotgun (WGS) entry which is preliminary data.</text>
</comment>
<accession>A0A915Z280</accession>
<organism evidence="1 2">
    <name type="scientific">Rhizophagus irregularis</name>
    <dbReference type="NCBI Taxonomy" id="588596"/>
    <lineage>
        <taxon>Eukaryota</taxon>
        <taxon>Fungi</taxon>
        <taxon>Fungi incertae sedis</taxon>
        <taxon>Mucoromycota</taxon>
        <taxon>Glomeromycotina</taxon>
        <taxon>Glomeromycetes</taxon>
        <taxon>Glomerales</taxon>
        <taxon>Glomeraceae</taxon>
        <taxon>Rhizophagus</taxon>
    </lineage>
</organism>
<dbReference type="EMBL" id="CAGKOT010000014">
    <property type="protein sequence ID" value="CAB5359703.1"/>
    <property type="molecule type" value="Genomic_DNA"/>
</dbReference>
<protein>
    <submittedName>
        <fullName evidence="1">Uncharacterized protein</fullName>
    </submittedName>
</protein>